<gene>
    <name evidence="4" type="ORF">FXN63_05115</name>
</gene>
<proteinExistence type="predicted"/>
<feature type="domain" description="N-acetyltransferase" evidence="3">
    <location>
        <begin position="1"/>
        <end position="167"/>
    </location>
</feature>
<keyword evidence="2" id="KW-0012">Acyltransferase</keyword>
<dbReference type="InterPro" id="IPR016181">
    <property type="entry name" value="Acyl_CoA_acyltransferase"/>
</dbReference>
<dbReference type="Gene3D" id="3.40.630.30">
    <property type="match status" value="1"/>
</dbReference>
<dbReference type="Proteomes" id="UP000325161">
    <property type="component" value="Chromosome"/>
</dbReference>
<dbReference type="InterPro" id="IPR000182">
    <property type="entry name" value="GNAT_dom"/>
</dbReference>
<dbReference type="SUPFAM" id="SSF55729">
    <property type="entry name" value="Acyl-CoA N-acyltransferases (Nat)"/>
    <property type="match status" value="1"/>
</dbReference>
<dbReference type="OrthoDB" id="9799092at2"/>
<protein>
    <submittedName>
        <fullName evidence="4">GNAT family N-acetyltransferase</fullName>
    </submittedName>
</protein>
<evidence type="ECO:0000256" key="1">
    <source>
        <dbReference type="ARBA" id="ARBA00022679"/>
    </source>
</evidence>
<dbReference type="CDD" id="cd04301">
    <property type="entry name" value="NAT_SF"/>
    <property type="match status" value="1"/>
</dbReference>
<evidence type="ECO:0000313" key="4">
    <source>
        <dbReference type="EMBL" id="QEI05288.1"/>
    </source>
</evidence>
<evidence type="ECO:0000313" key="5">
    <source>
        <dbReference type="Proteomes" id="UP000325161"/>
    </source>
</evidence>
<keyword evidence="5" id="KW-1185">Reference proteome</keyword>
<dbReference type="AlphaFoldDB" id="A0A5C0ASS4"/>
<dbReference type="PANTHER" id="PTHR43877">
    <property type="entry name" value="AMINOALKYLPHOSPHONATE N-ACETYLTRANSFERASE-RELATED-RELATED"/>
    <property type="match status" value="1"/>
</dbReference>
<dbReference type="GO" id="GO:0016747">
    <property type="term" value="F:acyltransferase activity, transferring groups other than amino-acyl groups"/>
    <property type="evidence" value="ECO:0007669"/>
    <property type="project" value="InterPro"/>
</dbReference>
<sequence length="174" mass="18911">MRVRQLATNDAAAFQALRLAGLRDHPENFGASYEAERQQSLDAVATRLTPGPDRAVFGAEIDGVLVGVIGVYREAGLKQAHKGGIWGMYVDANYRGKGIAAALLQRVLSFATERDGWRQIRLSANAANTAAIRLYASHGFVQYGVERGALLVDGVLHDEVLMQYDLPMPTLDKA</sequence>
<dbReference type="InterPro" id="IPR050832">
    <property type="entry name" value="Bact_Acetyltransf"/>
</dbReference>
<name>A0A5C0ASS4_9BURK</name>
<dbReference type="EMBL" id="CP043046">
    <property type="protein sequence ID" value="QEI05288.1"/>
    <property type="molecule type" value="Genomic_DNA"/>
</dbReference>
<reference evidence="4 5" key="1">
    <citation type="submission" date="2019-08" db="EMBL/GenBank/DDBJ databases">
        <title>Amphibian skin-associated Pigmentiphaga: genome sequence and occurrence across geography and hosts.</title>
        <authorList>
            <person name="Bletz M.C."/>
            <person name="Bunk B."/>
            <person name="Sproeer C."/>
            <person name="Biwer P."/>
            <person name="Reiter S."/>
            <person name="Rabemananjara F.C.E."/>
            <person name="Schulz S."/>
            <person name="Overmann J."/>
            <person name="Vences M."/>
        </authorList>
    </citation>
    <scope>NUCLEOTIDE SEQUENCE [LARGE SCALE GENOMIC DNA]</scope>
    <source>
        <strain evidence="4 5">Mada1488</strain>
    </source>
</reference>
<organism evidence="4 5">
    <name type="scientific">Pigmentiphaga aceris</name>
    <dbReference type="NCBI Taxonomy" id="1940612"/>
    <lineage>
        <taxon>Bacteria</taxon>
        <taxon>Pseudomonadati</taxon>
        <taxon>Pseudomonadota</taxon>
        <taxon>Betaproteobacteria</taxon>
        <taxon>Burkholderiales</taxon>
        <taxon>Alcaligenaceae</taxon>
        <taxon>Pigmentiphaga</taxon>
    </lineage>
</organism>
<keyword evidence="1 4" id="KW-0808">Transferase</keyword>
<dbReference type="PANTHER" id="PTHR43877:SF2">
    <property type="entry name" value="AMINOALKYLPHOSPHONATE N-ACETYLTRANSFERASE-RELATED"/>
    <property type="match status" value="1"/>
</dbReference>
<dbReference type="KEGG" id="pacr:FXN63_05115"/>
<evidence type="ECO:0000256" key="2">
    <source>
        <dbReference type="ARBA" id="ARBA00023315"/>
    </source>
</evidence>
<evidence type="ECO:0000259" key="3">
    <source>
        <dbReference type="PROSITE" id="PS51186"/>
    </source>
</evidence>
<accession>A0A5C0ASS4</accession>
<dbReference type="Pfam" id="PF00583">
    <property type="entry name" value="Acetyltransf_1"/>
    <property type="match status" value="1"/>
</dbReference>
<dbReference type="PROSITE" id="PS51186">
    <property type="entry name" value="GNAT"/>
    <property type="match status" value="1"/>
</dbReference>
<dbReference type="RefSeq" id="WP_148813442.1">
    <property type="nucleotide sequence ID" value="NZ_CP043046.1"/>
</dbReference>